<dbReference type="InterPro" id="IPR050490">
    <property type="entry name" value="Bact_solute-bd_prot1"/>
</dbReference>
<dbReference type="PANTHER" id="PTHR43649:SF14">
    <property type="entry name" value="BLR3389 PROTEIN"/>
    <property type="match status" value="1"/>
</dbReference>
<evidence type="ECO:0000313" key="1">
    <source>
        <dbReference type="EMBL" id="MDQ0894919.1"/>
    </source>
</evidence>
<organism evidence="1 2">
    <name type="scientific">Agromyces ramosus</name>
    <dbReference type="NCBI Taxonomy" id="33879"/>
    <lineage>
        <taxon>Bacteria</taxon>
        <taxon>Bacillati</taxon>
        <taxon>Actinomycetota</taxon>
        <taxon>Actinomycetes</taxon>
        <taxon>Micrococcales</taxon>
        <taxon>Microbacteriaceae</taxon>
        <taxon>Agromyces</taxon>
    </lineage>
</organism>
<gene>
    <name evidence="1" type="ORF">QFZ26_002474</name>
</gene>
<evidence type="ECO:0000313" key="2">
    <source>
        <dbReference type="Proteomes" id="UP001239083"/>
    </source>
</evidence>
<keyword evidence="1" id="KW-0813">Transport</keyword>
<keyword evidence="2" id="KW-1185">Reference proteome</keyword>
<proteinExistence type="predicted"/>
<dbReference type="EMBL" id="JAUSYY010000001">
    <property type="protein sequence ID" value="MDQ0894919.1"/>
    <property type="molecule type" value="Genomic_DNA"/>
</dbReference>
<dbReference type="InterPro" id="IPR006059">
    <property type="entry name" value="SBP"/>
</dbReference>
<sequence length="449" mass="49255">MKKARRTAVTLVGGAVSIGMLLTGCTPDAGGGTTDGPITDEQREEALSTPTELTFWTWVPDIENEVALFEEKYPEIDVTVENVGQGLPHYQKLRSAIEAGEGAPDVAQIEYQYIPSFVLPESLLDLRPYGADDLSGEYVDWAWNQVSPDDPVWAIPQDVGPMGNLYREDILAQAGITEPPATWDEYATAAQAVKEATGSYISNLGATQAGQMIGFFWQAGVKPFGYDGEETVKIDVNSDEAKEVATYWTDLIQQDLISTDVDFQDEWYQGLASGKYAGWLTAAWGPIFLQGTAEGTTGLWRAAPLPQWQEGDEVSGNWGGSSDAVLADSENPIAAYELAKFINSDEESAMKLATEQFLFPPQVSVLEDPAFVDQESEFYGGQQVNKLFSEISETVDTDFQWLPFMDYVYSSYEETIGTVIADKGDIAAALDEWQDQLVAYAEDQGFTVE</sequence>
<dbReference type="Proteomes" id="UP001239083">
    <property type="component" value="Unassembled WGS sequence"/>
</dbReference>
<name>A0ABU0RA17_9MICO</name>
<keyword evidence="1" id="KW-0762">Sugar transport</keyword>
<accession>A0ABU0RA17</accession>
<dbReference type="Gene3D" id="3.40.190.10">
    <property type="entry name" value="Periplasmic binding protein-like II"/>
    <property type="match status" value="3"/>
</dbReference>
<dbReference type="PROSITE" id="PS51257">
    <property type="entry name" value="PROKAR_LIPOPROTEIN"/>
    <property type="match status" value="1"/>
</dbReference>
<dbReference type="PANTHER" id="PTHR43649">
    <property type="entry name" value="ARABINOSE-BINDING PROTEIN-RELATED"/>
    <property type="match status" value="1"/>
</dbReference>
<dbReference type="Pfam" id="PF01547">
    <property type="entry name" value="SBP_bac_1"/>
    <property type="match status" value="1"/>
</dbReference>
<comment type="caution">
    <text evidence="1">The sequence shown here is derived from an EMBL/GenBank/DDBJ whole genome shotgun (WGS) entry which is preliminary data.</text>
</comment>
<reference evidence="1 2" key="1">
    <citation type="submission" date="2023-07" db="EMBL/GenBank/DDBJ databases">
        <title>Comparative genomics of wheat-associated soil bacteria to identify genetic determinants of phenazine resistance.</title>
        <authorList>
            <person name="Mouncey N."/>
        </authorList>
    </citation>
    <scope>NUCLEOTIDE SEQUENCE [LARGE SCALE GENOMIC DNA]</scope>
    <source>
        <strain evidence="1 2">V3I3</strain>
    </source>
</reference>
<dbReference type="RefSeq" id="WP_307042554.1">
    <property type="nucleotide sequence ID" value="NZ_JAUSYY010000001.1"/>
</dbReference>
<protein>
    <submittedName>
        <fullName evidence="1">Multiple sugar transport system substrate-binding protein</fullName>
    </submittedName>
</protein>
<dbReference type="SUPFAM" id="SSF53850">
    <property type="entry name" value="Periplasmic binding protein-like II"/>
    <property type="match status" value="1"/>
</dbReference>